<dbReference type="EMBL" id="JACOFX010000019">
    <property type="protein sequence ID" value="MBC3910769.1"/>
    <property type="molecule type" value="Genomic_DNA"/>
</dbReference>
<comment type="caution">
    <text evidence="1">The sequence shown here is derived from an EMBL/GenBank/DDBJ whole genome shotgun (WGS) entry which is preliminary data.</text>
</comment>
<dbReference type="Proteomes" id="UP000646911">
    <property type="component" value="Unassembled WGS sequence"/>
</dbReference>
<evidence type="ECO:0000313" key="2">
    <source>
        <dbReference type="Proteomes" id="UP000646911"/>
    </source>
</evidence>
<gene>
    <name evidence="1" type="ORF">H8L47_24675</name>
</gene>
<organism evidence="1 2">
    <name type="scientific">Undibacterium umbellatum</name>
    <dbReference type="NCBI Taxonomy" id="2762300"/>
    <lineage>
        <taxon>Bacteria</taxon>
        <taxon>Pseudomonadati</taxon>
        <taxon>Pseudomonadota</taxon>
        <taxon>Betaproteobacteria</taxon>
        <taxon>Burkholderiales</taxon>
        <taxon>Oxalobacteraceae</taxon>
        <taxon>Undibacterium</taxon>
    </lineage>
</organism>
<protein>
    <submittedName>
        <fullName evidence="1">Uncharacterized protein</fullName>
    </submittedName>
</protein>
<keyword evidence="2" id="KW-1185">Reference proteome</keyword>
<evidence type="ECO:0000313" key="1">
    <source>
        <dbReference type="EMBL" id="MBC3910769.1"/>
    </source>
</evidence>
<dbReference type="RefSeq" id="WP_186956343.1">
    <property type="nucleotide sequence ID" value="NZ_JBAQOF010000075.1"/>
</dbReference>
<proteinExistence type="predicted"/>
<name>A0ABR6ZGF3_9BURK</name>
<accession>A0ABR6ZGF3</accession>
<reference evidence="1 2" key="1">
    <citation type="submission" date="2020-08" db="EMBL/GenBank/DDBJ databases">
        <title>Novel species isolated from subtropical streams in China.</title>
        <authorList>
            <person name="Lu H."/>
        </authorList>
    </citation>
    <scope>NUCLEOTIDE SEQUENCE [LARGE SCALE GENOMIC DNA]</scope>
    <source>
        <strain evidence="1 2">NL8W</strain>
    </source>
</reference>
<sequence>MKMSDLVLQAKIWLFLATLWFFAAAVERFSYPFRYEGELLASQVSHPAGDCKGLEAKTVIAWRLSSDKKSVEYKCPASHPWPFYATSSSTEIPKAVMQVIADRKSGAAK</sequence>